<keyword evidence="12" id="KW-0966">Cell projection</keyword>
<dbReference type="GO" id="GO:0009425">
    <property type="term" value="C:bacterial-type flagellum basal body"/>
    <property type="evidence" value="ECO:0007669"/>
    <property type="project" value="InterPro"/>
</dbReference>
<protein>
    <recommendedName>
        <fullName evidence="10">Flagellar protein FliL</fullName>
    </recommendedName>
</protein>
<sequence length="171" mass="18225">MADDKKAEEVEAEGGQGSNTKLIIMIAVGAVVLLVGGLGAGYFLFAGGGGAADEQAEEEAVEQAPMPAIYHPLSPAFVVNLPPGGKVRLLKAEVQVMSRSQELIDFITENDPMVRHNLLDLFGSVNSDTIASRAGKEQLQADVKKRLEKVTEEYEGSGEIEGVFFTAFVTQ</sequence>
<dbReference type="Proteomes" id="UP000243361">
    <property type="component" value="Unassembled WGS sequence"/>
</dbReference>
<dbReference type="Proteomes" id="UP000250928">
    <property type="component" value="Unassembled WGS sequence"/>
</dbReference>
<comment type="similarity">
    <text evidence="3 10">Belongs to the FliL family.</text>
</comment>
<dbReference type="PANTHER" id="PTHR35091:SF2">
    <property type="entry name" value="FLAGELLAR PROTEIN FLIL"/>
    <property type="match status" value="1"/>
</dbReference>
<keyword evidence="5 10" id="KW-0145">Chemotaxis</keyword>
<evidence type="ECO:0000313" key="11">
    <source>
        <dbReference type="EMBL" id="OQX34020.1"/>
    </source>
</evidence>
<evidence type="ECO:0000256" key="7">
    <source>
        <dbReference type="ARBA" id="ARBA00022779"/>
    </source>
</evidence>
<keyword evidence="7 10" id="KW-0283">Flagellar rotation</keyword>
<evidence type="ECO:0000313" key="13">
    <source>
        <dbReference type="Proteomes" id="UP000243361"/>
    </source>
</evidence>
<evidence type="ECO:0000256" key="1">
    <source>
        <dbReference type="ARBA" id="ARBA00002254"/>
    </source>
</evidence>
<evidence type="ECO:0000256" key="6">
    <source>
        <dbReference type="ARBA" id="ARBA00022692"/>
    </source>
</evidence>
<feature type="transmembrane region" description="Helical" evidence="10">
    <location>
        <begin position="22"/>
        <end position="45"/>
    </location>
</feature>
<keyword evidence="4" id="KW-1003">Cell membrane</keyword>
<evidence type="ECO:0000256" key="3">
    <source>
        <dbReference type="ARBA" id="ARBA00008281"/>
    </source>
</evidence>
<dbReference type="GO" id="GO:0006935">
    <property type="term" value="P:chemotaxis"/>
    <property type="evidence" value="ECO:0007669"/>
    <property type="project" value="UniProtKB-KW"/>
</dbReference>
<keyword evidence="9 10" id="KW-0472">Membrane</keyword>
<evidence type="ECO:0000313" key="14">
    <source>
        <dbReference type="Proteomes" id="UP000250928"/>
    </source>
</evidence>
<evidence type="ECO:0000256" key="4">
    <source>
        <dbReference type="ARBA" id="ARBA00022475"/>
    </source>
</evidence>
<dbReference type="Pfam" id="PF03748">
    <property type="entry name" value="FliL"/>
    <property type="match status" value="1"/>
</dbReference>
<keyword evidence="13" id="KW-1185">Reference proteome</keyword>
<reference evidence="12 14" key="2">
    <citation type="submission" date="2018-01" db="EMBL/GenBank/DDBJ databases">
        <title>Novel co-symbiosis in the lucinid bivalve Phacoides pectinatus.</title>
        <authorList>
            <person name="Lim S.J."/>
            <person name="Davis B.G."/>
            <person name="Gill D.E."/>
            <person name="Engel A.S."/>
            <person name="Anderson L.C."/>
            <person name="Campbell B.J."/>
        </authorList>
    </citation>
    <scope>NUCLEOTIDE SEQUENCE [LARGE SCALE GENOMIC DNA]</scope>
    <source>
        <strain evidence="12">N3_P5</strain>
    </source>
</reference>
<evidence type="ECO:0000256" key="10">
    <source>
        <dbReference type="RuleBase" id="RU364125"/>
    </source>
</evidence>
<comment type="subcellular location">
    <subcellularLocation>
        <location evidence="10">Cell inner membrane</location>
    </subcellularLocation>
    <subcellularLocation>
        <location evidence="2">Cell membrane</location>
        <topology evidence="2">Single-pass membrane protein</topology>
    </subcellularLocation>
</comment>
<dbReference type="AlphaFoldDB" id="A0A657PKF2"/>
<keyword evidence="12" id="KW-0969">Cilium</keyword>
<evidence type="ECO:0000256" key="2">
    <source>
        <dbReference type="ARBA" id="ARBA00004162"/>
    </source>
</evidence>
<evidence type="ECO:0000256" key="8">
    <source>
        <dbReference type="ARBA" id="ARBA00022989"/>
    </source>
</evidence>
<dbReference type="InterPro" id="IPR005503">
    <property type="entry name" value="FliL"/>
</dbReference>
<keyword evidence="10" id="KW-0997">Cell inner membrane</keyword>
<comment type="function">
    <text evidence="1 10">Controls the rotational direction of flagella during chemotaxis.</text>
</comment>
<dbReference type="EMBL" id="MUIE01000254">
    <property type="protein sequence ID" value="OQX34020.1"/>
    <property type="molecule type" value="Genomic_DNA"/>
</dbReference>
<proteinExistence type="inferred from homology"/>
<keyword evidence="8 10" id="KW-1133">Transmembrane helix</keyword>
<dbReference type="PANTHER" id="PTHR35091">
    <property type="entry name" value="FLAGELLAR PROTEIN FLIL"/>
    <property type="match status" value="1"/>
</dbReference>
<keyword evidence="12" id="KW-0282">Flagellum</keyword>
<gene>
    <name evidence="11" type="ORF">B0D84_03920</name>
    <name evidence="12" type="ORF">C3L24_13740</name>
</gene>
<evidence type="ECO:0000313" key="12">
    <source>
        <dbReference type="EMBL" id="PUD97917.1"/>
    </source>
</evidence>
<dbReference type="GO" id="GO:0005886">
    <property type="term" value="C:plasma membrane"/>
    <property type="evidence" value="ECO:0007669"/>
    <property type="project" value="UniProtKB-SubCell"/>
</dbReference>
<keyword evidence="6 10" id="KW-0812">Transmembrane</keyword>
<reference evidence="11 13" key="1">
    <citation type="submission" date="2017-02" db="EMBL/GenBank/DDBJ databases">
        <title>Novel co-symbiosis in the unique lucinid bivalve Phacoides pectinatus.</title>
        <authorList>
            <person name="Lim S.J."/>
            <person name="Davis B.G."/>
            <person name="Gill D.E."/>
            <person name="Engel A.S."/>
            <person name="Anderson L.C."/>
            <person name="Campbell B.J."/>
        </authorList>
    </citation>
    <scope>NUCLEOTIDE SEQUENCE [LARGE SCALE GENOMIC DNA]</scope>
    <source>
        <strain evidence="11">LUC13016_P6</strain>
    </source>
</reference>
<name>A0A657PKF2_9GAMM</name>
<evidence type="ECO:0000256" key="5">
    <source>
        <dbReference type="ARBA" id="ARBA00022500"/>
    </source>
</evidence>
<organism evidence="11 13">
    <name type="scientific">Candidatus Sedimenticola endophacoides</name>
    <dbReference type="NCBI Taxonomy" id="2548426"/>
    <lineage>
        <taxon>Bacteria</taxon>
        <taxon>Pseudomonadati</taxon>
        <taxon>Pseudomonadota</taxon>
        <taxon>Gammaproteobacteria</taxon>
        <taxon>Chromatiales</taxon>
        <taxon>Sedimenticolaceae</taxon>
        <taxon>Sedimenticola</taxon>
    </lineage>
</organism>
<accession>A0A657PKF2</accession>
<dbReference type="GO" id="GO:0071978">
    <property type="term" value="P:bacterial-type flagellum-dependent swarming motility"/>
    <property type="evidence" value="ECO:0007669"/>
    <property type="project" value="TreeGrafter"/>
</dbReference>
<comment type="caution">
    <text evidence="11">The sequence shown here is derived from an EMBL/GenBank/DDBJ whole genome shotgun (WGS) entry which is preliminary data.</text>
</comment>
<dbReference type="EMBL" id="PQCO01000336">
    <property type="protein sequence ID" value="PUD97917.1"/>
    <property type="molecule type" value="Genomic_DNA"/>
</dbReference>
<evidence type="ECO:0000256" key="9">
    <source>
        <dbReference type="ARBA" id="ARBA00023136"/>
    </source>
</evidence>